<evidence type="ECO:0000313" key="2">
    <source>
        <dbReference type="Proteomes" id="UP000636479"/>
    </source>
</evidence>
<dbReference type="OrthoDB" id="6509975at2759"/>
<organism evidence="1 2">
    <name type="scientific">Mycena indigotica</name>
    <dbReference type="NCBI Taxonomy" id="2126181"/>
    <lineage>
        <taxon>Eukaryota</taxon>
        <taxon>Fungi</taxon>
        <taxon>Dikarya</taxon>
        <taxon>Basidiomycota</taxon>
        <taxon>Agaricomycotina</taxon>
        <taxon>Agaricomycetes</taxon>
        <taxon>Agaricomycetidae</taxon>
        <taxon>Agaricales</taxon>
        <taxon>Marasmiineae</taxon>
        <taxon>Mycenaceae</taxon>
        <taxon>Mycena</taxon>
    </lineage>
</organism>
<proteinExistence type="predicted"/>
<dbReference type="AlphaFoldDB" id="A0A8H6W9E9"/>
<accession>A0A8H6W9E9</accession>
<dbReference type="CDD" id="cd07061">
    <property type="entry name" value="HP_HAP_like"/>
    <property type="match status" value="1"/>
</dbReference>
<dbReference type="SUPFAM" id="SSF53254">
    <property type="entry name" value="Phosphoglycerate mutase-like"/>
    <property type="match status" value="1"/>
</dbReference>
<evidence type="ECO:0000313" key="1">
    <source>
        <dbReference type="EMBL" id="KAF7304059.1"/>
    </source>
</evidence>
<dbReference type="InterPro" id="IPR000560">
    <property type="entry name" value="His_Pase_clade-2"/>
</dbReference>
<dbReference type="RefSeq" id="XP_037221031.1">
    <property type="nucleotide sequence ID" value="XM_037363110.1"/>
</dbReference>
<dbReference type="Pfam" id="PF00328">
    <property type="entry name" value="His_Phos_2"/>
    <property type="match status" value="1"/>
</dbReference>
<keyword evidence="2" id="KW-1185">Reference proteome</keyword>
<dbReference type="InterPro" id="IPR029033">
    <property type="entry name" value="His_PPase_superfam"/>
</dbReference>
<gene>
    <name evidence="1" type="ORF">MIND_00637300</name>
</gene>
<sequence>MVDLDFWYSYGPGSPYSAALGIGWVQELVSRLTETRLGPANFTTSLNASIVTNPTLFPFAQPIYVDATHDAVIAAVYEVVTALNFTSLAGNGPLPTDHIPKNQTYFCATNIPLWRKPSGPGPLLPQPKSCFLFKFRVGFHPHPLVVERCSGAPNGSFWLCIQRSR</sequence>
<dbReference type="Gene3D" id="3.40.50.1240">
    <property type="entry name" value="Phosphoglycerate mutase-like"/>
    <property type="match status" value="1"/>
</dbReference>
<dbReference type="EMBL" id="JACAZF010000005">
    <property type="protein sequence ID" value="KAF7304059.1"/>
    <property type="molecule type" value="Genomic_DNA"/>
</dbReference>
<name>A0A8H6W9E9_9AGAR</name>
<dbReference type="GeneID" id="59345626"/>
<comment type="caution">
    <text evidence="1">The sequence shown here is derived from an EMBL/GenBank/DDBJ whole genome shotgun (WGS) entry which is preliminary data.</text>
</comment>
<protein>
    <submittedName>
        <fullName evidence="1">Phosphoglycerate mutase-like protein</fullName>
    </submittedName>
</protein>
<reference evidence="1" key="1">
    <citation type="submission" date="2020-05" db="EMBL/GenBank/DDBJ databases">
        <title>Mycena genomes resolve the evolution of fungal bioluminescence.</title>
        <authorList>
            <person name="Tsai I.J."/>
        </authorList>
    </citation>
    <scope>NUCLEOTIDE SEQUENCE</scope>
    <source>
        <strain evidence="1">171206Taipei</strain>
    </source>
</reference>
<dbReference type="Proteomes" id="UP000636479">
    <property type="component" value="Unassembled WGS sequence"/>
</dbReference>